<dbReference type="EMBL" id="QJJK01000003">
    <property type="protein sequence ID" value="PXW61673.1"/>
    <property type="molecule type" value="Genomic_DNA"/>
</dbReference>
<reference evidence="1 2" key="1">
    <citation type="submission" date="2018-05" db="EMBL/GenBank/DDBJ databases">
        <title>Genomic Encyclopedia of Type Strains, Phase IV (KMG-IV): sequencing the most valuable type-strain genomes for metagenomic binning, comparative biology and taxonomic classification.</title>
        <authorList>
            <person name="Goeker M."/>
        </authorList>
    </citation>
    <scope>NUCLEOTIDE SEQUENCE [LARGE SCALE GENOMIC DNA]</scope>
    <source>
        <strain evidence="1 2">DSM 6462</strain>
    </source>
</reference>
<gene>
    <name evidence="1" type="ORF">C7450_103190</name>
</gene>
<dbReference type="AlphaFoldDB" id="A0A2V3UAY0"/>
<evidence type="ECO:0000313" key="2">
    <source>
        <dbReference type="Proteomes" id="UP000248021"/>
    </source>
</evidence>
<dbReference type="OrthoDB" id="7908206at2"/>
<organism evidence="1 2">
    <name type="scientific">Chelatococcus asaccharovorans</name>
    <dbReference type="NCBI Taxonomy" id="28210"/>
    <lineage>
        <taxon>Bacteria</taxon>
        <taxon>Pseudomonadati</taxon>
        <taxon>Pseudomonadota</taxon>
        <taxon>Alphaproteobacteria</taxon>
        <taxon>Hyphomicrobiales</taxon>
        <taxon>Chelatococcaceae</taxon>
        <taxon>Chelatococcus</taxon>
    </lineage>
</organism>
<protein>
    <submittedName>
        <fullName evidence="1">Uncharacterized protein</fullName>
    </submittedName>
</protein>
<evidence type="ECO:0000313" key="1">
    <source>
        <dbReference type="EMBL" id="PXW61673.1"/>
    </source>
</evidence>
<comment type="caution">
    <text evidence="1">The sequence shown here is derived from an EMBL/GenBank/DDBJ whole genome shotgun (WGS) entry which is preliminary data.</text>
</comment>
<dbReference type="Proteomes" id="UP000248021">
    <property type="component" value="Unassembled WGS sequence"/>
</dbReference>
<sequence length="103" mass="11106">MAAHFFIMTAGQRDDLMAMNDPNASINPRAIDAADPGTATNLNPDAVGFAVGDDVSLTGKFAAPKRIVDDPDYQAYVPDMIAYLLELPYALLEAEMIFAPIED</sequence>
<accession>A0A2V3UAY0</accession>
<name>A0A2V3UAY0_9HYPH</name>
<keyword evidence="2" id="KW-1185">Reference proteome</keyword>
<proteinExistence type="predicted"/>
<dbReference type="RefSeq" id="WP_110373978.1">
    <property type="nucleotide sequence ID" value="NZ_JAHBRY010000001.1"/>
</dbReference>